<evidence type="ECO:0000313" key="3">
    <source>
        <dbReference type="Proteomes" id="UP000799437"/>
    </source>
</evidence>
<accession>A0A6A6W8Z4</accession>
<evidence type="ECO:0000313" key="2">
    <source>
        <dbReference type="EMBL" id="KAF2758669.1"/>
    </source>
</evidence>
<evidence type="ECO:0000256" key="1">
    <source>
        <dbReference type="SAM" id="MobiDB-lite"/>
    </source>
</evidence>
<dbReference type="EMBL" id="ML996571">
    <property type="protein sequence ID" value="KAF2758669.1"/>
    <property type="molecule type" value="Genomic_DNA"/>
</dbReference>
<keyword evidence="3" id="KW-1185">Reference proteome</keyword>
<dbReference type="Proteomes" id="UP000799437">
    <property type="component" value="Unassembled WGS sequence"/>
</dbReference>
<reference evidence="2" key="1">
    <citation type="journal article" date="2020" name="Stud. Mycol.">
        <title>101 Dothideomycetes genomes: a test case for predicting lifestyles and emergence of pathogens.</title>
        <authorList>
            <person name="Haridas S."/>
            <person name="Albert R."/>
            <person name="Binder M."/>
            <person name="Bloem J."/>
            <person name="Labutti K."/>
            <person name="Salamov A."/>
            <person name="Andreopoulos B."/>
            <person name="Baker S."/>
            <person name="Barry K."/>
            <person name="Bills G."/>
            <person name="Bluhm B."/>
            <person name="Cannon C."/>
            <person name="Castanera R."/>
            <person name="Culley D."/>
            <person name="Daum C."/>
            <person name="Ezra D."/>
            <person name="Gonzalez J."/>
            <person name="Henrissat B."/>
            <person name="Kuo A."/>
            <person name="Liang C."/>
            <person name="Lipzen A."/>
            <person name="Lutzoni F."/>
            <person name="Magnuson J."/>
            <person name="Mondo S."/>
            <person name="Nolan M."/>
            <person name="Ohm R."/>
            <person name="Pangilinan J."/>
            <person name="Park H.-J."/>
            <person name="Ramirez L."/>
            <person name="Alfaro M."/>
            <person name="Sun H."/>
            <person name="Tritt A."/>
            <person name="Yoshinaga Y."/>
            <person name="Zwiers L.-H."/>
            <person name="Turgeon B."/>
            <person name="Goodwin S."/>
            <person name="Spatafora J."/>
            <person name="Crous P."/>
            <person name="Grigoriev I."/>
        </authorList>
    </citation>
    <scope>NUCLEOTIDE SEQUENCE</scope>
    <source>
        <strain evidence="2">CBS 121739</strain>
    </source>
</reference>
<name>A0A6A6W8Z4_9PEZI</name>
<protein>
    <submittedName>
        <fullName evidence="2">Uncharacterized protein</fullName>
    </submittedName>
</protein>
<proteinExistence type="predicted"/>
<organism evidence="2 3">
    <name type="scientific">Pseudovirgaria hyperparasitica</name>
    <dbReference type="NCBI Taxonomy" id="470096"/>
    <lineage>
        <taxon>Eukaryota</taxon>
        <taxon>Fungi</taxon>
        <taxon>Dikarya</taxon>
        <taxon>Ascomycota</taxon>
        <taxon>Pezizomycotina</taxon>
        <taxon>Dothideomycetes</taxon>
        <taxon>Dothideomycetes incertae sedis</taxon>
        <taxon>Acrospermales</taxon>
        <taxon>Acrospermaceae</taxon>
        <taxon>Pseudovirgaria</taxon>
    </lineage>
</organism>
<dbReference type="GeneID" id="54482118"/>
<feature type="region of interest" description="Disordered" evidence="1">
    <location>
        <begin position="1"/>
        <end position="44"/>
    </location>
</feature>
<feature type="compositionally biased region" description="Low complexity" evidence="1">
    <location>
        <begin position="8"/>
        <end position="20"/>
    </location>
</feature>
<dbReference type="AlphaFoldDB" id="A0A6A6W8Z4"/>
<feature type="region of interest" description="Disordered" evidence="1">
    <location>
        <begin position="159"/>
        <end position="184"/>
    </location>
</feature>
<feature type="region of interest" description="Disordered" evidence="1">
    <location>
        <begin position="57"/>
        <end position="80"/>
    </location>
</feature>
<feature type="region of interest" description="Disordered" evidence="1">
    <location>
        <begin position="119"/>
        <end position="142"/>
    </location>
</feature>
<dbReference type="RefSeq" id="XP_033601120.1">
    <property type="nucleotide sequence ID" value="XM_033741064.1"/>
</dbReference>
<sequence length="241" mass="25873">MEGCYDRYATPSYSTPAAASVMPQRAQDSLTDPSKDPGGDMSTQRCAIIDNMSLQALCPPSAGRPGSDRLHLPPPAASAAPSIASFSQSFGFTSGYSAQPPVYTAPITVTHQESYSRHQNYGYAGAPPTGLPPHGPRADMSTQGQAFVPESSVQYADFTTGRNSDYSSRSEPSSGYHFSTSNSPLTTSLTAVHNHPLLGTGREYYPVSEAPATYTQVDQEHDMAYKYSRNHSTHPQSRPTL</sequence>
<gene>
    <name evidence="2" type="ORF">EJ05DRAFT_361034</name>
</gene>
<feature type="compositionally biased region" description="Polar residues" evidence="1">
    <location>
        <begin position="160"/>
        <end position="178"/>
    </location>
</feature>
<feature type="region of interest" description="Disordered" evidence="1">
    <location>
        <begin position="220"/>
        <end position="241"/>
    </location>
</feature>